<name>A0ABQ9VNF2_SAGOE</name>
<keyword evidence="44" id="KW-1185">Reference proteome</keyword>
<evidence type="ECO:0000256" key="2">
    <source>
        <dbReference type="ARBA" id="ARBA00001947"/>
    </source>
</evidence>
<evidence type="ECO:0000256" key="38">
    <source>
        <dbReference type="ARBA" id="ARBA00049116"/>
    </source>
</evidence>
<keyword evidence="22" id="KW-0472">Membrane</keyword>
<comment type="cofactor">
    <cofactor evidence="1">
        <name>chloride</name>
        <dbReference type="ChEBI" id="CHEBI:17996"/>
    </cofactor>
</comment>
<dbReference type="PANTHER" id="PTHR10514">
    <property type="entry name" value="ANGIOTENSIN-CONVERTING ENZYME"/>
    <property type="match status" value="1"/>
</dbReference>
<evidence type="ECO:0000256" key="24">
    <source>
        <dbReference type="ARBA" id="ARBA00023180"/>
    </source>
</evidence>
<keyword evidence="19" id="KW-0112">Calmodulin-binding</keyword>
<accession>A0ABQ9VNF2</accession>
<evidence type="ECO:0000256" key="20">
    <source>
        <dbReference type="ARBA" id="ARBA00022989"/>
    </source>
</evidence>
<evidence type="ECO:0000256" key="3">
    <source>
        <dbReference type="ARBA" id="ARBA00004251"/>
    </source>
</evidence>
<comment type="subcellular location">
    <subcellularLocation>
        <location evidence="3">Cell membrane</location>
        <topology evidence="3">Single-pass type I membrane protein</topology>
    </subcellularLocation>
    <subcellularLocation>
        <location evidence="4">Cytoplasm</location>
    </subcellularLocation>
    <subcellularLocation>
        <location evidence="5">Secreted</location>
    </subcellularLocation>
</comment>
<comment type="caution">
    <text evidence="43">The sequence shown here is derived from an EMBL/GenBank/DDBJ whole genome shotgun (WGS) entry which is preliminary data.</text>
</comment>
<reference evidence="43 44" key="1">
    <citation type="submission" date="2023-05" db="EMBL/GenBank/DDBJ databases">
        <title>B98-5 Cell Line De Novo Hybrid Assembly: An Optical Mapping Approach.</title>
        <authorList>
            <person name="Kananen K."/>
            <person name="Auerbach J.A."/>
            <person name="Kautto E."/>
            <person name="Blachly J.S."/>
        </authorList>
    </citation>
    <scope>NUCLEOTIDE SEQUENCE [LARGE SCALE GENOMIC DNA]</scope>
    <source>
        <strain evidence="43">B95-8</strain>
        <tissue evidence="43">Cell line</tissue>
    </source>
</reference>
<organism evidence="43 44">
    <name type="scientific">Saguinus oedipus</name>
    <name type="common">Cotton-top tamarin</name>
    <name type="synonym">Oedipomidas oedipus</name>
    <dbReference type="NCBI Taxonomy" id="9490"/>
    <lineage>
        <taxon>Eukaryota</taxon>
        <taxon>Metazoa</taxon>
        <taxon>Chordata</taxon>
        <taxon>Craniata</taxon>
        <taxon>Vertebrata</taxon>
        <taxon>Euteleostomi</taxon>
        <taxon>Mammalia</taxon>
        <taxon>Eutheria</taxon>
        <taxon>Euarchontoglires</taxon>
        <taxon>Primates</taxon>
        <taxon>Haplorrhini</taxon>
        <taxon>Platyrrhini</taxon>
        <taxon>Cebidae</taxon>
        <taxon>Callitrichinae</taxon>
        <taxon>Saguinus</taxon>
    </lineage>
</organism>
<evidence type="ECO:0000256" key="33">
    <source>
        <dbReference type="ARBA" id="ARBA00047629"/>
    </source>
</evidence>
<evidence type="ECO:0000256" key="4">
    <source>
        <dbReference type="ARBA" id="ARBA00004496"/>
    </source>
</evidence>
<comment type="catalytic activity">
    <reaction evidence="35">
        <text>angiotensin I + H2O = L-histidyl-L-leucine + angiotensin II</text>
        <dbReference type="Rhea" id="RHEA:63560"/>
        <dbReference type="ChEBI" id="CHEBI:15377"/>
        <dbReference type="ChEBI" id="CHEBI:58506"/>
        <dbReference type="ChEBI" id="CHEBI:147350"/>
        <dbReference type="ChEBI" id="CHEBI:147392"/>
        <dbReference type="EC" id="3.4.15.1"/>
    </reaction>
    <physiologicalReaction direction="left-to-right" evidence="35">
        <dbReference type="Rhea" id="RHEA:63561"/>
    </physiologicalReaction>
</comment>
<keyword evidence="13" id="KW-0812">Transmembrane</keyword>
<evidence type="ECO:0000313" key="44">
    <source>
        <dbReference type="Proteomes" id="UP001266305"/>
    </source>
</evidence>
<evidence type="ECO:0000256" key="8">
    <source>
        <dbReference type="ARBA" id="ARBA00022490"/>
    </source>
</evidence>
<proteinExistence type="inferred from homology"/>
<evidence type="ECO:0000256" key="18">
    <source>
        <dbReference type="ARBA" id="ARBA00022833"/>
    </source>
</evidence>
<evidence type="ECO:0000256" key="16">
    <source>
        <dbReference type="ARBA" id="ARBA00022737"/>
    </source>
</evidence>
<dbReference type="InterPro" id="IPR001548">
    <property type="entry name" value="Peptidase_M2"/>
</dbReference>
<keyword evidence="11" id="KW-0121">Carboxypeptidase</keyword>
<evidence type="ECO:0000256" key="19">
    <source>
        <dbReference type="ARBA" id="ARBA00022860"/>
    </source>
</evidence>
<keyword evidence="20" id="KW-1133">Transmembrane helix</keyword>
<comment type="cofactor">
    <cofactor evidence="2">
        <name>Zn(2+)</name>
        <dbReference type="ChEBI" id="CHEBI:29105"/>
    </cofactor>
</comment>
<evidence type="ECO:0000256" key="10">
    <source>
        <dbReference type="ARBA" id="ARBA00022553"/>
    </source>
</evidence>
<evidence type="ECO:0000256" key="14">
    <source>
        <dbReference type="ARBA" id="ARBA00022723"/>
    </source>
</evidence>
<evidence type="ECO:0000256" key="34">
    <source>
        <dbReference type="ARBA" id="ARBA00047642"/>
    </source>
</evidence>
<keyword evidence="9" id="KW-0964">Secreted</keyword>
<evidence type="ECO:0000256" key="37">
    <source>
        <dbReference type="ARBA" id="ARBA00048231"/>
    </source>
</evidence>
<keyword evidence="7" id="KW-1003">Cell membrane</keyword>
<evidence type="ECO:0000256" key="7">
    <source>
        <dbReference type="ARBA" id="ARBA00022475"/>
    </source>
</evidence>
<comment type="similarity">
    <text evidence="6">Belongs to the peptidase M2 family.</text>
</comment>
<keyword evidence="17" id="KW-0378">Hydrolase</keyword>
<comment type="subunit">
    <text evidence="31">Monomer and homodimer; homodimerizes following binding to an inhibitor. Interacts with calmodulin (CALM1, CALM2 or CALM3); interaction takes place in the cytoplasmic region and regulates phosphorylation and proteolytic cleavage.</text>
</comment>
<evidence type="ECO:0000256" key="39">
    <source>
        <dbReference type="ARBA" id="ARBA00049273"/>
    </source>
</evidence>
<evidence type="ECO:0000256" key="35">
    <source>
        <dbReference type="ARBA" id="ARBA00047862"/>
    </source>
</evidence>
<comment type="catalytic activity">
    <reaction evidence="38">
        <text>substance P + H2O = substance P(1-8) + Gly-L-Leu-L-Met-NH2</text>
        <dbReference type="Rhea" id="RHEA:71463"/>
        <dbReference type="ChEBI" id="CHEBI:15377"/>
        <dbReference type="ChEBI" id="CHEBI:190692"/>
        <dbReference type="ChEBI" id="CHEBI:190694"/>
        <dbReference type="ChEBI" id="CHEBI:190699"/>
    </reaction>
    <physiologicalReaction direction="left-to-right" evidence="38">
        <dbReference type="Rhea" id="RHEA:71464"/>
    </physiologicalReaction>
</comment>
<comment type="catalytic activity">
    <reaction evidence="37">
        <text>Leu-enkephalin + H2O = L-tyrosylglycylglycine + L-phenylalanyl-L-leucine</text>
        <dbReference type="Rhea" id="RHEA:71487"/>
        <dbReference type="ChEBI" id="CHEBI:15377"/>
        <dbReference type="ChEBI" id="CHEBI:190689"/>
        <dbReference type="ChEBI" id="CHEBI:190708"/>
        <dbReference type="ChEBI" id="CHEBI:190710"/>
    </reaction>
    <physiologicalReaction direction="left-to-right" evidence="37">
        <dbReference type="Rhea" id="RHEA:71488"/>
    </physiologicalReaction>
</comment>
<comment type="catalytic activity">
    <reaction evidence="33">
        <text>substance P + H2O = L-Phe-L-Phe-Gly-L-Leu-L-Met-NH2 + substance P(1-6)</text>
        <dbReference type="Rhea" id="RHEA:71471"/>
        <dbReference type="ChEBI" id="CHEBI:15377"/>
        <dbReference type="ChEBI" id="CHEBI:190692"/>
        <dbReference type="ChEBI" id="CHEBI:190696"/>
        <dbReference type="ChEBI" id="CHEBI:190697"/>
    </reaction>
    <physiologicalReaction direction="left-to-right" evidence="33">
        <dbReference type="Rhea" id="RHEA:71472"/>
    </physiologicalReaction>
</comment>
<feature type="compositionally biased region" description="Polar residues" evidence="42">
    <location>
        <begin position="136"/>
        <end position="148"/>
    </location>
</feature>
<sequence length="148" mass="15542">MVMFPVAGALPGCFCSSRPPPTQLVGGPWKLVGAVRTSAASGEAVADFDMEASSPTLPACVSELTNILASSRSYAMLLFAWEGWHNAAGIPLKPLYEDFTALSNEAHKQDGEQALPCPGTVPGALSAVSPEPQPRGRQSSWDDNSSRP</sequence>
<keyword evidence="15" id="KW-0732">Signal</keyword>
<evidence type="ECO:0000256" key="31">
    <source>
        <dbReference type="ARBA" id="ARBA00046406"/>
    </source>
</evidence>
<dbReference type="Pfam" id="PF01401">
    <property type="entry name" value="Peptidase_M2"/>
    <property type="match status" value="1"/>
</dbReference>
<evidence type="ECO:0000256" key="13">
    <source>
        <dbReference type="ARBA" id="ARBA00022692"/>
    </source>
</evidence>
<keyword evidence="16" id="KW-0677">Repeat</keyword>
<keyword evidence="23" id="KW-1015">Disulfide bond</keyword>
<comment type="catalytic activity">
    <reaction evidence="36">
        <text>Met-enkephalin + H2O = L-phenylalanyl-L-methionine + L-tyrosylglycylglycine</text>
        <dbReference type="Rhea" id="RHEA:71483"/>
        <dbReference type="ChEBI" id="CHEBI:15377"/>
        <dbReference type="ChEBI" id="CHEBI:189868"/>
        <dbReference type="ChEBI" id="CHEBI:190708"/>
        <dbReference type="ChEBI" id="CHEBI:190709"/>
    </reaction>
    <physiologicalReaction direction="left-to-right" evidence="36">
        <dbReference type="Rhea" id="RHEA:71484"/>
    </physiologicalReaction>
</comment>
<dbReference type="Proteomes" id="UP001266305">
    <property type="component" value="Unassembled WGS sequence"/>
</dbReference>
<dbReference type="EC" id="3.4.15.1" evidence="27"/>
<feature type="region of interest" description="Disordered" evidence="42">
    <location>
        <begin position="107"/>
        <end position="148"/>
    </location>
</feature>
<keyword evidence="8" id="KW-0963">Cytoplasm</keyword>
<dbReference type="SUPFAM" id="SSF55486">
    <property type="entry name" value="Metalloproteases ('zincins'), catalytic domain"/>
    <property type="match status" value="1"/>
</dbReference>
<evidence type="ECO:0000256" key="42">
    <source>
        <dbReference type="SAM" id="MobiDB-lite"/>
    </source>
</evidence>
<evidence type="ECO:0000256" key="25">
    <source>
        <dbReference type="ARBA" id="ARBA00036868"/>
    </source>
</evidence>
<evidence type="ECO:0000256" key="23">
    <source>
        <dbReference type="ARBA" id="ARBA00023157"/>
    </source>
</evidence>
<evidence type="ECO:0000256" key="12">
    <source>
        <dbReference type="ARBA" id="ARBA00022670"/>
    </source>
</evidence>
<evidence type="ECO:0000256" key="26">
    <source>
        <dbReference type="ARBA" id="ARBA00037200"/>
    </source>
</evidence>
<comment type="catalytic activity">
    <reaction evidence="40">
        <text>bradykinin + H2O = L-Phe-L-Arg + bradykinin(1-7)</text>
        <dbReference type="Rhea" id="RHEA:71451"/>
        <dbReference type="ChEBI" id="CHEBI:15377"/>
        <dbReference type="ChEBI" id="CHEBI:132988"/>
        <dbReference type="ChEBI" id="CHEBI:133147"/>
        <dbReference type="ChEBI" id="CHEBI:147352"/>
    </reaction>
    <physiologicalReaction direction="left-to-right" evidence="40">
        <dbReference type="Rhea" id="RHEA:71452"/>
    </physiologicalReaction>
</comment>
<evidence type="ECO:0000256" key="1">
    <source>
        <dbReference type="ARBA" id="ARBA00001923"/>
    </source>
</evidence>
<evidence type="ECO:0000256" key="15">
    <source>
        <dbReference type="ARBA" id="ARBA00022729"/>
    </source>
</evidence>
<gene>
    <name evidence="43" type="ORF">P7K49_010652</name>
</gene>
<comment type="catalytic activity">
    <reaction evidence="32">
        <text>Met-enkephalin-Arg-Phe + H2O = L-arginyl-L-phenylalanine + Met-enkephalin</text>
        <dbReference type="Rhea" id="RHEA:70675"/>
        <dbReference type="ChEBI" id="CHEBI:15377"/>
        <dbReference type="ChEBI" id="CHEBI:189868"/>
        <dbReference type="ChEBI" id="CHEBI:189869"/>
        <dbReference type="ChEBI" id="CHEBI:189870"/>
    </reaction>
    <physiologicalReaction direction="left-to-right" evidence="32">
        <dbReference type="Rhea" id="RHEA:70676"/>
    </physiologicalReaction>
</comment>
<evidence type="ECO:0000256" key="40">
    <source>
        <dbReference type="ARBA" id="ARBA00049305"/>
    </source>
</evidence>
<keyword evidence="12" id="KW-0645">Protease</keyword>
<evidence type="ECO:0000256" key="36">
    <source>
        <dbReference type="ARBA" id="ARBA00048012"/>
    </source>
</evidence>
<keyword evidence="24" id="KW-0325">Glycoprotein</keyword>
<dbReference type="EMBL" id="JASSZA010000005">
    <property type="protein sequence ID" value="KAK2110906.1"/>
    <property type="molecule type" value="Genomic_DNA"/>
</dbReference>
<comment type="catalytic activity">
    <reaction evidence="25">
        <text>Release of a C-terminal dipeptide, oligopeptide-|-Xaa-Yaa, when Xaa is not Pro, and Yaa is neither Asp nor Glu. Thus, conversion of angiotensin I to angiotensin II, with increase in vasoconstrictor activity, but no action on angiotensin II.</text>
        <dbReference type="EC" id="3.4.15.1"/>
    </reaction>
</comment>
<evidence type="ECO:0000313" key="43">
    <source>
        <dbReference type="EMBL" id="KAK2110906.1"/>
    </source>
</evidence>
<comment type="function">
    <text evidence="26">Soluble form that is released in blood plasma and other body fluids following proteolytic cleavage in the juxtamembrane stalk region.</text>
</comment>
<evidence type="ECO:0000256" key="6">
    <source>
        <dbReference type="ARBA" id="ARBA00008139"/>
    </source>
</evidence>
<evidence type="ECO:0000256" key="17">
    <source>
        <dbReference type="ARBA" id="ARBA00022801"/>
    </source>
</evidence>
<evidence type="ECO:0000256" key="21">
    <source>
        <dbReference type="ARBA" id="ARBA00023049"/>
    </source>
</evidence>
<comment type="catalytic activity">
    <reaction evidence="39">
        <text>neurotensin + H2O = neurotensin(1-11) + L-isoleucyl-L-leucine</text>
        <dbReference type="Rhea" id="RHEA:71475"/>
        <dbReference type="ChEBI" id="CHEBI:15377"/>
        <dbReference type="ChEBI" id="CHEBI:147362"/>
        <dbReference type="ChEBI" id="CHEBI:190704"/>
        <dbReference type="ChEBI" id="CHEBI:190706"/>
    </reaction>
    <physiologicalReaction direction="left-to-right" evidence="39">
        <dbReference type="Rhea" id="RHEA:71476"/>
    </physiologicalReaction>
</comment>
<evidence type="ECO:0000256" key="28">
    <source>
        <dbReference type="ARBA" id="ARBA00039858"/>
    </source>
</evidence>
<evidence type="ECO:0000256" key="32">
    <source>
        <dbReference type="ARBA" id="ARBA00047529"/>
    </source>
</evidence>
<keyword evidence="14" id="KW-0479">Metal-binding</keyword>
<keyword evidence="18" id="KW-0862">Zinc</keyword>
<evidence type="ECO:0000256" key="30">
    <source>
        <dbReference type="ARBA" id="ARBA00042621"/>
    </source>
</evidence>
<evidence type="ECO:0000256" key="29">
    <source>
        <dbReference type="ARBA" id="ARBA00041692"/>
    </source>
</evidence>
<comment type="catalytic activity">
    <reaction evidence="41">
        <text>substance P + H2O = substance P(1-9) + L-Leu-L-Met-NH2</text>
        <dbReference type="Rhea" id="RHEA:71459"/>
        <dbReference type="ChEBI" id="CHEBI:15377"/>
        <dbReference type="ChEBI" id="CHEBI:190692"/>
        <dbReference type="ChEBI" id="CHEBI:190693"/>
        <dbReference type="ChEBI" id="CHEBI:190700"/>
    </reaction>
    <physiologicalReaction direction="left-to-right" evidence="41">
        <dbReference type="Rhea" id="RHEA:71460"/>
    </physiologicalReaction>
</comment>
<comment type="catalytic activity">
    <reaction evidence="34">
        <text>goralatide + H2O = N-acetyl-L-seryl-L-aspartate + L-lysyl-L-proline</text>
        <dbReference type="Rhea" id="RHEA:71455"/>
        <dbReference type="ChEBI" id="CHEBI:15377"/>
        <dbReference type="ChEBI" id="CHEBI:190701"/>
        <dbReference type="ChEBI" id="CHEBI:190702"/>
        <dbReference type="ChEBI" id="CHEBI:190703"/>
    </reaction>
    <physiologicalReaction direction="left-to-right" evidence="34">
        <dbReference type="Rhea" id="RHEA:71456"/>
    </physiologicalReaction>
</comment>
<evidence type="ECO:0000256" key="9">
    <source>
        <dbReference type="ARBA" id="ARBA00022525"/>
    </source>
</evidence>
<keyword evidence="10" id="KW-0597">Phosphoprotein</keyword>
<evidence type="ECO:0000256" key="41">
    <source>
        <dbReference type="ARBA" id="ARBA00049470"/>
    </source>
</evidence>
<dbReference type="PANTHER" id="PTHR10514:SF25">
    <property type="entry name" value="ANGIOTENSIN-CONVERTING ENZYME"/>
    <property type="match status" value="1"/>
</dbReference>
<protein>
    <recommendedName>
        <fullName evidence="28">Angiotensin-converting enzyme</fullName>
        <ecNumber evidence="27">3.4.15.1</ecNumber>
    </recommendedName>
    <alternativeName>
        <fullName evidence="30">Dipeptidyl carboxypeptidase I</fullName>
    </alternativeName>
    <alternativeName>
        <fullName evidence="29">Kininase II</fullName>
    </alternativeName>
</protein>
<evidence type="ECO:0000256" key="5">
    <source>
        <dbReference type="ARBA" id="ARBA00004613"/>
    </source>
</evidence>
<evidence type="ECO:0000256" key="11">
    <source>
        <dbReference type="ARBA" id="ARBA00022645"/>
    </source>
</evidence>
<evidence type="ECO:0000256" key="22">
    <source>
        <dbReference type="ARBA" id="ARBA00023136"/>
    </source>
</evidence>
<evidence type="ECO:0000256" key="27">
    <source>
        <dbReference type="ARBA" id="ARBA00038977"/>
    </source>
</evidence>
<keyword evidence="21" id="KW-0482">Metalloprotease</keyword>